<evidence type="ECO:0000256" key="9">
    <source>
        <dbReference type="ARBA" id="ARBA00023242"/>
    </source>
</evidence>
<evidence type="ECO:0000256" key="5">
    <source>
        <dbReference type="ARBA" id="ARBA00022490"/>
    </source>
</evidence>
<dbReference type="GO" id="GO:0016075">
    <property type="term" value="P:rRNA catabolic process"/>
    <property type="evidence" value="ECO:0007669"/>
    <property type="project" value="TreeGrafter"/>
</dbReference>
<evidence type="ECO:0000256" key="6">
    <source>
        <dbReference type="ARBA" id="ARBA00022552"/>
    </source>
</evidence>
<evidence type="ECO:0000259" key="12">
    <source>
        <dbReference type="Pfam" id="PF03725"/>
    </source>
</evidence>
<dbReference type="GO" id="GO:0000467">
    <property type="term" value="P:exonucleolytic trimming to generate mature 3'-end of 5.8S rRNA from tricistronic rRNA transcript (SSU-rRNA, 5.8S rRNA, LSU-rRNA)"/>
    <property type="evidence" value="ECO:0007669"/>
    <property type="project" value="TreeGrafter"/>
</dbReference>
<dbReference type="AlphaFoldDB" id="A0A420IQX0"/>
<comment type="subcellular location">
    <subcellularLocation>
        <location evidence="1">Cytoplasm</location>
    </subcellularLocation>
    <subcellularLocation>
        <location evidence="2">Nucleus</location>
        <location evidence="2">Nucleolus</location>
    </subcellularLocation>
</comment>
<dbReference type="GO" id="GO:0005730">
    <property type="term" value="C:nucleolus"/>
    <property type="evidence" value="ECO:0007669"/>
    <property type="project" value="UniProtKB-SubCell"/>
</dbReference>
<keyword evidence="9" id="KW-0539">Nucleus</keyword>
<evidence type="ECO:0000313" key="14">
    <source>
        <dbReference type="Proteomes" id="UP000285326"/>
    </source>
</evidence>
<feature type="domain" description="Exoribonuclease phosphorolytic" evidence="12">
    <location>
        <begin position="193"/>
        <end position="263"/>
    </location>
</feature>
<keyword evidence="5" id="KW-0963">Cytoplasm</keyword>
<dbReference type="SUPFAM" id="SSF55666">
    <property type="entry name" value="Ribonuclease PH domain 2-like"/>
    <property type="match status" value="1"/>
</dbReference>
<proteinExistence type="inferred from homology"/>
<evidence type="ECO:0000313" key="13">
    <source>
        <dbReference type="EMBL" id="RKF76950.1"/>
    </source>
</evidence>
<dbReference type="GO" id="GO:0035925">
    <property type="term" value="F:mRNA 3'-UTR AU-rich region binding"/>
    <property type="evidence" value="ECO:0007669"/>
    <property type="project" value="TreeGrafter"/>
</dbReference>
<evidence type="ECO:0000259" key="11">
    <source>
        <dbReference type="Pfam" id="PF01138"/>
    </source>
</evidence>
<evidence type="ECO:0000256" key="3">
    <source>
        <dbReference type="ARBA" id="ARBA00006678"/>
    </source>
</evidence>
<dbReference type="InterPro" id="IPR001247">
    <property type="entry name" value="ExoRNase_PH_dom1"/>
</dbReference>
<evidence type="ECO:0000256" key="8">
    <source>
        <dbReference type="ARBA" id="ARBA00022884"/>
    </source>
</evidence>
<evidence type="ECO:0000256" key="4">
    <source>
        <dbReference type="ARBA" id="ARBA00019572"/>
    </source>
</evidence>
<dbReference type="GO" id="GO:0071035">
    <property type="term" value="P:nuclear polyadenylation-dependent rRNA catabolic process"/>
    <property type="evidence" value="ECO:0007669"/>
    <property type="project" value="TreeGrafter"/>
</dbReference>
<dbReference type="InterPro" id="IPR036345">
    <property type="entry name" value="ExoRNase_PH_dom2_sf"/>
</dbReference>
<reference evidence="13 14" key="1">
    <citation type="journal article" date="2018" name="BMC Genomics">
        <title>Comparative genome analyses reveal sequence features reflecting distinct modes of host-adaptation between dicot and monocot powdery mildew.</title>
        <authorList>
            <person name="Wu Y."/>
            <person name="Ma X."/>
            <person name="Pan Z."/>
            <person name="Kale S.D."/>
            <person name="Song Y."/>
            <person name="King H."/>
            <person name="Zhang Q."/>
            <person name="Presley C."/>
            <person name="Deng X."/>
            <person name="Wei C.I."/>
            <person name="Xiao S."/>
        </authorList>
    </citation>
    <scope>NUCLEOTIDE SEQUENCE [LARGE SCALE GENOMIC DNA]</scope>
    <source>
        <strain evidence="13">UMSG1</strain>
    </source>
</reference>
<comment type="similarity">
    <text evidence="3">Belongs to the RNase PH family.</text>
</comment>
<dbReference type="Proteomes" id="UP000285326">
    <property type="component" value="Unassembled WGS sequence"/>
</dbReference>
<evidence type="ECO:0000256" key="2">
    <source>
        <dbReference type="ARBA" id="ARBA00004604"/>
    </source>
</evidence>
<dbReference type="FunFam" id="3.30.230.70:FF:000005">
    <property type="entry name" value="Exosome complex component RRP45"/>
    <property type="match status" value="1"/>
</dbReference>
<protein>
    <recommendedName>
        <fullName evidence="4">Exosome complex component RRP45</fullName>
    </recommendedName>
    <alternativeName>
        <fullName evidence="10">Ribosomal RNA-processing protein 45</fullName>
    </alternativeName>
</protein>
<keyword evidence="7" id="KW-0271">Exosome</keyword>
<accession>A0A420IQX0</accession>
<dbReference type="InterPro" id="IPR050590">
    <property type="entry name" value="Exosome_comp_Rrp42_subfam"/>
</dbReference>
<name>A0A420IQX0_9PEZI</name>
<feature type="domain" description="Exoribonuclease phosphorolytic" evidence="11">
    <location>
        <begin position="33"/>
        <end position="164"/>
    </location>
</feature>
<dbReference type="GO" id="GO:0000177">
    <property type="term" value="C:cytoplasmic exosome (RNase complex)"/>
    <property type="evidence" value="ECO:0007669"/>
    <property type="project" value="TreeGrafter"/>
</dbReference>
<dbReference type="CDD" id="cd11368">
    <property type="entry name" value="RNase_PH_RRP45"/>
    <property type="match status" value="1"/>
</dbReference>
<dbReference type="GO" id="GO:0071038">
    <property type="term" value="P:TRAMP-dependent tRNA surveillance pathway"/>
    <property type="evidence" value="ECO:0007669"/>
    <property type="project" value="TreeGrafter"/>
</dbReference>
<sequence length="302" mass="33747">MPREAEPSLNEKQFFFKALREDIRLDGRHAEDYRTLEIDFGESYGVVNLRLGGTRILTHLSAEITQPHADRPFEGMFSVVTELSPMTYPHLEPGRPSQNETLISRLLEKTIRRSAALSPESLCLVAGQTCWSIRADVHVLSADGNVIDAASLAVVTALAHFKKPETSIIGGVVTVYTLSEREPVPLSLLHWPLCVTFSFYRVNVEGSDKIEKMIIDATEMEEQMRDGYMTVGMNRYGEICQVAKLGGTPVNAELILLCFSLASIKVKEFSNYITKRLHEDVMKRDKGGQIAKLLSSENARES</sequence>
<dbReference type="PANTHER" id="PTHR11097">
    <property type="entry name" value="EXOSOME COMPLEX EXONUCLEASE RIBOSOMAL RNA PROCESSING PROTEIN"/>
    <property type="match status" value="1"/>
</dbReference>
<comment type="caution">
    <text evidence="13">The sequence shown here is derived from an EMBL/GenBank/DDBJ whole genome shotgun (WGS) entry which is preliminary data.</text>
</comment>
<dbReference type="InterPro" id="IPR015847">
    <property type="entry name" value="ExoRNase_PH_dom2"/>
</dbReference>
<dbReference type="GO" id="GO:0034473">
    <property type="term" value="P:U1 snRNA 3'-end processing"/>
    <property type="evidence" value="ECO:0007669"/>
    <property type="project" value="TreeGrafter"/>
</dbReference>
<evidence type="ECO:0000256" key="1">
    <source>
        <dbReference type="ARBA" id="ARBA00004496"/>
    </source>
</evidence>
<dbReference type="EMBL" id="MCBS01022350">
    <property type="protein sequence ID" value="RKF76950.1"/>
    <property type="molecule type" value="Genomic_DNA"/>
</dbReference>
<dbReference type="InterPro" id="IPR033100">
    <property type="entry name" value="Rrp45"/>
</dbReference>
<dbReference type="InterPro" id="IPR020568">
    <property type="entry name" value="Ribosomal_Su5_D2-typ_SF"/>
</dbReference>
<dbReference type="GO" id="GO:0034476">
    <property type="term" value="P:U5 snRNA 3'-end processing"/>
    <property type="evidence" value="ECO:0007669"/>
    <property type="project" value="TreeGrafter"/>
</dbReference>
<dbReference type="Pfam" id="PF03725">
    <property type="entry name" value="RNase_PH_C"/>
    <property type="match status" value="1"/>
</dbReference>
<dbReference type="SUPFAM" id="SSF54211">
    <property type="entry name" value="Ribosomal protein S5 domain 2-like"/>
    <property type="match status" value="1"/>
</dbReference>
<keyword evidence="8" id="KW-0694">RNA-binding</keyword>
<gene>
    <name evidence="13" type="ORF">GcM1_223043</name>
</gene>
<dbReference type="GO" id="GO:0071028">
    <property type="term" value="P:nuclear mRNA surveillance"/>
    <property type="evidence" value="ECO:0007669"/>
    <property type="project" value="TreeGrafter"/>
</dbReference>
<organism evidence="13 14">
    <name type="scientific">Golovinomyces cichoracearum</name>
    <dbReference type="NCBI Taxonomy" id="62708"/>
    <lineage>
        <taxon>Eukaryota</taxon>
        <taxon>Fungi</taxon>
        <taxon>Dikarya</taxon>
        <taxon>Ascomycota</taxon>
        <taxon>Pezizomycotina</taxon>
        <taxon>Leotiomycetes</taxon>
        <taxon>Erysiphales</taxon>
        <taxon>Erysiphaceae</taxon>
        <taxon>Golovinomyces</taxon>
    </lineage>
</organism>
<dbReference type="Gene3D" id="3.30.230.70">
    <property type="entry name" value="GHMP Kinase, N-terminal domain"/>
    <property type="match status" value="1"/>
</dbReference>
<keyword evidence="6" id="KW-0698">rRNA processing</keyword>
<evidence type="ECO:0000256" key="10">
    <source>
        <dbReference type="ARBA" id="ARBA00077933"/>
    </source>
</evidence>
<dbReference type="InterPro" id="IPR027408">
    <property type="entry name" value="PNPase/RNase_PH_dom_sf"/>
</dbReference>
<dbReference type="GO" id="GO:0034475">
    <property type="term" value="P:U4 snRNA 3'-end processing"/>
    <property type="evidence" value="ECO:0007669"/>
    <property type="project" value="TreeGrafter"/>
</dbReference>
<dbReference type="GO" id="GO:0000176">
    <property type="term" value="C:nuclear exosome (RNase complex)"/>
    <property type="evidence" value="ECO:0007669"/>
    <property type="project" value="TreeGrafter"/>
</dbReference>
<evidence type="ECO:0000256" key="7">
    <source>
        <dbReference type="ARBA" id="ARBA00022835"/>
    </source>
</evidence>
<dbReference type="Pfam" id="PF01138">
    <property type="entry name" value="RNase_PH"/>
    <property type="match status" value="1"/>
</dbReference>
<dbReference type="PANTHER" id="PTHR11097:SF14">
    <property type="entry name" value="EXOSOME COMPLEX COMPONENT RRP45"/>
    <property type="match status" value="1"/>
</dbReference>